<dbReference type="Gene3D" id="3.30.1370.110">
    <property type="match status" value="1"/>
</dbReference>
<evidence type="ECO:0000313" key="3">
    <source>
        <dbReference type="EMBL" id="KAG5638551.1"/>
    </source>
</evidence>
<dbReference type="InterPro" id="IPR036063">
    <property type="entry name" value="Smr_dom_sf"/>
</dbReference>
<comment type="caution">
    <text evidence="3">The sequence shown here is derived from an EMBL/GenBank/DDBJ whole genome shotgun (WGS) entry which is preliminary data.</text>
</comment>
<dbReference type="Proteomes" id="UP000717328">
    <property type="component" value="Unassembled WGS sequence"/>
</dbReference>
<organism evidence="3 4">
    <name type="scientific">Sphagnurus paluster</name>
    <dbReference type="NCBI Taxonomy" id="117069"/>
    <lineage>
        <taxon>Eukaryota</taxon>
        <taxon>Fungi</taxon>
        <taxon>Dikarya</taxon>
        <taxon>Basidiomycota</taxon>
        <taxon>Agaricomycotina</taxon>
        <taxon>Agaricomycetes</taxon>
        <taxon>Agaricomycetidae</taxon>
        <taxon>Agaricales</taxon>
        <taxon>Tricholomatineae</taxon>
        <taxon>Lyophyllaceae</taxon>
        <taxon>Sphagnurus</taxon>
    </lineage>
</organism>
<accession>A0A9P7K890</accession>
<dbReference type="SMART" id="SM00463">
    <property type="entry name" value="SMR"/>
    <property type="match status" value="1"/>
</dbReference>
<evidence type="ECO:0000259" key="2">
    <source>
        <dbReference type="PROSITE" id="PS50828"/>
    </source>
</evidence>
<evidence type="ECO:0000313" key="4">
    <source>
        <dbReference type="Proteomes" id="UP000717328"/>
    </source>
</evidence>
<dbReference type="GO" id="GO:0004519">
    <property type="term" value="F:endonuclease activity"/>
    <property type="evidence" value="ECO:0007669"/>
    <property type="project" value="TreeGrafter"/>
</dbReference>
<dbReference type="PANTHER" id="PTHR46535:SF1">
    <property type="entry name" value="NEDD4-BINDING PROTEIN 2"/>
    <property type="match status" value="1"/>
</dbReference>
<dbReference type="InterPro" id="IPR013899">
    <property type="entry name" value="DUF1771"/>
</dbReference>
<dbReference type="SMART" id="SM01162">
    <property type="entry name" value="DUF1771"/>
    <property type="match status" value="1"/>
</dbReference>
<proteinExistence type="predicted"/>
<sequence>MISKTTLFDTLQSEFCPPLDTSLLAALLAELQSDAQGKPLVPTPRQIDELRATLCELSSQADESQLCEFSGVHLTSQTDDSTSIPEFYHGNTATTSSLDSSSSDSSRHSFSSPLGFLQAALPHISTETLSSALEEADDIDMWDIVAGILTAQFIREMEERGLDMPEEDDQLPEIWETVENKKKVVPKSRAGKKRTARGKTITLGDVRQQQHVQYAPKRSNESNPVRSPAASDTWTQIASLSSHLASLLPPHPSSFFQSYFHSPEYPTPYNALRSCLNSICASQSSEIMAEEYIDTLFMLVDILRSEYESLDNAPRSRLISDVEISLQATNGRGDDALDLAKLLRDLDSDSTGYLEMGIYHVAPCGSPVEARKAPKQSLPSGPPPIQPPPQLRPKPKPPPSKKPSPYQWQSVPQRRTSHSGPHPLAPYIPSYTRDVNGVKVKGAGNAFGQGGKGDVGELGEYKRRMGESMRKRNELLKQATRMWQRGNSKTRGGEVAFYFAERAREFQELAKAEALNAARTMVESKRLSSNDPYSVDLHGTTASEAIIIVKETLEALSTSPGRGSHSVNQVSVLKPAVKKALVEDGWLVGSWDGGLVVRGKR</sequence>
<reference evidence="3" key="2">
    <citation type="submission" date="2021-10" db="EMBL/GenBank/DDBJ databases">
        <title>Phylogenomics reveals ancestral predisposition of the termite-cultivated fungus Termitomyces towards a domesticated lifestyle.</title>
        <authorList>
            <person name="Auxier B."/>
            <person name="Grum-Grzhimaylo A."/>
            <person name="Cardenas M.E."/>
            <person name="Lodge J.D."/>
            <person name="Laessoe T."/>
            <person name="Pedersen O."/>
            <person name="Smith M.E."/>
            <person name="Kuyper T.W."/>
            <person name="Franco-Molano E.A."/>
            <person name="Baroni T.J."/>
            <person name="Aanen D.K."/>
        </authorList>
    </citation>
    <scope>NUCLEOTIDE SEQUENCE</scope>
    <source>
        <strain evidence="3">D49</strain>
    </source>
</reference>
<dbReference type="PROSITE" id="PS50828">
    <property type="entry name" value="SMR"/>
    <property type="match status" value="1"/>
</dbReference>
<dbReference type="InterPro" id="IPR052772">
    <property type="entry name" value="Endo/PolyKinase_Domain-Protein"/>
</dbReference>
<reference evidence="3" key="1">
    <citation type="submission" date="2021-02" db="EMBL/GenBank/DDBJ databases">
        <authorList>
            <person name="Nieuwenhuis M."/>
            <person name="Van De Peppel L.J.J."/>
        </authorList>
    </citation>
    <scope>NUCLEOTIDE SEQUENCE</scope>
    <source>
        <strain evidence="3">D49</strain>
    </source>
</reference>
<gene>
    <name evidence="3" type="ORF">H0H81_011897</name>
</gene>
<dbReference type="GO" id="GO:0005634">
    <property type="term" value="C:nucleus"/>
    <property type="evidence" value="ECO:0007669"/>
    <property type="project" value="TreeGrafter"/>
</dbReference>
<dbReference type="AlphaFoldDB" id="A0A9P7K890"/>
<feature type="region of interest" description="Disordered" evidence="1">
    <location>
        <begin position="369"/>
        <end position="428"/>
    </location>
</feature>
<evidence type="ECO:0000256" key="1">
    <source>
        <dbReference type="SAM" id="MobiDB-lite"/>
    </source>
</evidence>
<dbReference type="SUPFAM" id="SSF160443">
    <property type="entry name" value="SMR domain-like"/>
    <property type="match status" value="1"/>
</dbReference>
<feature type="domain" description="Smr" evidence="2">
    <location>
        <begin position="535"/>
        <end position="600"/>
    </location>
</feature>
<keyword evidence="4" id="KW-1185">Reference proteome</keyword>
<dbReference type="InterPro" id="IPR002625">
    <property type="entry name" value="Smr_dom"/>
</dbReference>
<feature type="compositionally biased region" description="Polar residues" evidence="1">
    <location>
        <begin position="221"/>
        <end position="230"/>
    </location>
</feature>
<feature type="compositionally biased region" description="Pro residues" evidence="1">
    <location>
        <begin position="380"/>
        <end position="402"/>
    </location>
</feature>
<dbReference type="OrthoDB" id="4080456at2759"/>
<dbReference type="PANTHER" id="PTHR46535">
    <property type="entry name" value="NEDD4-BINDING PROTEIN 2"/>
    <property type="match status" value="1"/>
</dbReference>
<feature type="region of interest" description="Disordered" evidence="1">
    <location>
        <begin position="210"/>
        <end position="230"/>
    </location>
</feature>
<dbReference type="EMBL" id="JABCKI010005756">
    <property type="protein sequence ID" value="KAG5638551.1"/>
    <property type="molecule type" value="Genomic_DNA"/>
</dbReference>
<name>A0A9P7K890_9AGAR</name>
<protein>
    <recommendedName>
        <fullName evidence="2">Smr domain-containing protein</fullName>
    </recommendedName>
</protein>
<dbReference type="Pfam" id="PF08590">
    <property type="entry name" value="DUF1771"/>
    <property type="match status" value="1"/>
</dbReference>